<evidence type="ECO:0000313" key="3">
    <source>
        <dbReference type="Proteomes" id="UP000266118"/>
    </source>
</evidence>
<protein>
    <submittedName>
        <fullName evidence="2">RES domain-containing protein</fullName>
    </submittedName>
</protein>
<dbReference type="RefSeq" id="WP_119987920.1">
    <property type="nucleotide sequence ID" value="NZ_CP032489.1"/>
</dbReference>
<evidence type="ECO:0000313" key="2">
    <source>
        <dbReference type="EMBL" id="AYD47967.1"/>
    </source>
</evidence>
<dbReference type="AlphaFoldDB" id="A0A386HPU6"/>
<feature type="domain" description="RES" evidence="1">
    <location>
        <begin position="1"/>
        <end position="109"/>
    </location>
</feature>
<dbReference type="InterPro" id="IPR014914">
    <property type="entry name" value="RES_dom"/>
</dbReference>
<dbReference type="Proteomes" id="UP000266118">
    <property type="component" value="Chromosome"/>
</dbReference>
<dbReference type="EMBL" id="CP032489">
    <property type="protein sequence ID" value="AYD47967.1"/>
    <property type="molecule type" value="Genomic_DNA"/>
</dbReference>
<accession>A0A386HPU6</accession>
<dbReference type="OrthoDB" id="9789501at2"/>
<evidence type="ECO:0000259" key="1">
    <source>
        <dbReference type="SMART" id="SM00953"/>
    </source>
</evidence>
<proteinExistence type="predicted"/>
<keyword evidence="3" id="KW-1185">Reference proteome</keyword>
<organism evidence="2 3">
    <name type="scientific">Arachidicoccus soli</name>
    <dbReference type="NCBI Taxonomy" id="2341117"/>
    <lineage>
        <taxon>Bacteria</taxon>
        <taxon>Pseudomonadati</taxon>
        <taxon>Bacteroidota</taxon>
        <taxon>Chitinophagia</taxon>
        <taxon>Chitinophagales</taxon>
        <taxon>Chitinophagaceae</taxon>
        <taxon>Arachidicoccus</taxon>
    </lineage>
</organism>
<dbReference type="Pfam" id="PF08808">
    <property type="entry name" value="RES"/>
    <property type="match status" value="1"/>
</dbReference>
<name>A0A386HPU6_9BACT</name>
<dbReference type="SMART" id="SM00953">
    <property type="entry name" value="RES"/>
    <property type="match status" value="1"/>
</dbReference>
<reference evidence="2 3" key="1">
    <citation type="submission" date="2018-09" db="EMBL/GenBank/DDBJ databases">
        <title>Arachidicoccus sp. nov., a bacterium isolated from soil.</title>
        <authorList>
            <person name="Weon H.-Y."/>
            <person name="Kwon S.-W."/>
            <person name="Lee S.A."/>
        </authorList>
    </citation>
    <scope>NUCLEOTIDE SEQUENCE [LARGE SCALE GENOMIC DNA]</scope>
    <source>
        <strain evidence="2 3">KIS59-12</strain>
    </source>
</reference>
<dbReference type="KEGG" id="ark:D6B99_10420"/>
<sequence length="121" mass="13890">MGSSHTGDSRALCTTEIAVHTPLGILPNDYYLISIKIPEQIAIKELNPLDYPKNWRAIPFNNTAQEIGDKFVKENKYLLLKVPSVVVSGDFNYLINPLHKDFKKVAIQKIERFVFDKRLFK</sequence>
<gene>
    <name evidence="2" type="ORF">D6B99_10420</name>
</gene>